<feature type="compositionally biased region" description="Polar residues" evidence="1">
    <location>
        <begin position="154"/>
        <end position="170"/>
    </location>
</feature>
<accession>A0AAT9LFD4</accession>
<evidence type="ECO:0000256" key="1">
    <source>
        <dbReference type="SAM" id="MobiDB-lite"/>
    </source>
</evidence>
<dbReference type="AlphaFoldDB" id="A0AAT9LFD4"/>
<evidence type="ECO:0008006" key="4">
    <source>
        <dbReference type="Google" id="ProtNLM"/>
    </source>
</evidence>
<keyword evidence="2" id="KW-0472">Membrane</keyword>
<feature type="compositionally biased region" description="Basic and acidic residues" evidence="1">
    <location>
        <begin position="1"/>
        <end position="10"/>
    </location>
</feature>
<keyword evidence="2" id="KW-1133">Transmembrane helix</keyword>
<dbReference type="EMBL" id="CP062796">
    <property type="protein sequence ID" value="QUL98932.1"/>
    <property type="molecule type" value="Genomic_DNA"/>
</dbReference>
<keyword evidence="2" id="KW-0812">Transmembrane</keyword>
<proteinExistence type="predicted"/>
<reference evidence="3" key="1">
    <citation type="submission" date="2020-10" db="EMBL/GenBank/DDBJ databases">
        <authorList>
            <person name="Kadnikov V."/>
            <person name="Beletsky A.V."/>
            <person name="Mardanov A.V."/>
            <person name="Karnachuk O.V."/>
            <person name="Ravin N.V."/>
        </authorList>
    </citation>
    <scope>NUCLEOTIDE SEQUENCE</scope>
    <source>
        <strain evidence="3">Bu02</strain>
    </source>
</reference>
<feature type="region of interest" description="Disordered" evidence="1">
    <location>
        <begin position="1"/>
        <end position="21"/>
    </location>
</feature>
<dbReference type="KEGG" id="fcz:IMF26_02340"/>
<name>A0AAT9LFD4_9FIRM</name>
<gene>
    <name evidence="3" type="ORF">IMF26_02340</name>
</gene>
<protein>
    <recommendedName>
        <fullName evidence="4">Stage III sporulation protein AG</fullName>
    </recommendedName>
</protein>
<organism evidence="3">
    <name type="scientific">Candidatus Fermentithermobacillus carboniphilus</name>
    <dbReference type="NCBI Taxonomy" id="3085328"/>
    <lineage>
        <taxon>Bacteria</taxon>
        <taxon>Bacillati</taxon>
        <taxon>Bacillota</taxon>
        <taxon>Candidatus Fermentithermobacillia</taxon>
        <taxon>Candidatus Fermentithermobacillales</taxon>
        <taxon>Candidatus Fermentithermobacillaceae</taxon>
        <taxon>Candidatus Fermentithermobacillus</taxon>
    </lineage>
</organism>
<sequence length="225" mass="24083">MKFHKGKDQSRQGQGGESGTFCASEKSMKVRHSGGEIDVRTLNVSGILKPEYLRLLLVGILGICLLIIGNALTEPRKPADLPREGGVPDFQSYETALAREVEKVVSAIAGAGRVKASVKLETGPQTHFAMNVTKSKNSQSEVTGQGEKRDTVNENETAQPVMSRSGTSGESPVLEKVTAPKVAGCVVVAEGARSPEVKENIYRAVQVLLNLPIYKIEVLPMQGGK</sequence>
<evidence type="ECO:0000256" key="2">
    <source>
        <dbReference type="SAM" id="Phobius"/>
    </source>
</evidence>
<reference evidence="3" key="2">
    <citation type="journal article" date="2023" name="Biology">
        <title>Prokaryotic Life Associated with Coal-Fire Gas Vents Revealed by Metagenomics.</title>
        <authorList>
            <person name="Kadnikov V.V."/>
            <person name="Mardanov A.V."/>
            <person name="Beletsky A.V."/>
            <person name="Karnachuk O.V."/>
            <person name="Ravin N.V."/>
        </authorList>
    </citation>
    <scope>NUCLEOTIDE SEQUENCE</scope>
    <source>
        <strain evidence="3">Bu02</strain>
    </source>
</reference>
<feature type="transmembrane region" description="Helical" evidence="2">
    <location>
        <begin position="52"/>
        <end position="73"/>
    </location>
</feature>
<feature type="compositionally biased region" description="Polar residues" evidence="1">
    <location>
        <begin position="133"/>
        <end position="143"/>
    </location>
</feature>
<evidence type="ECO:0000313" key="3">
    <source>
        <dbReference type="EMBL" id="QUL98932.1"/>
    </source>
</evidence>
<feature type="region of interest" description="Disordered" evidence="1">
    <location>
        <begin position="133"/>
        <end position="173"/>
    </location>
</feature>